<accession>A0A4V3D801</accession>
<evidence type="ECO:0000259" key="1">
    <source>
        <dbReference type="SMART" id="SM00881"/>
    </source>
</evidence>
<sequence length="125" mass="13805">MSTRQTVAILGASDKPERYANKAQKLLREHGHKVIPVHPTRKVIDGIDVVPQLSEIKQPVDTLTLYLGADRLKPLIPAIVGLKPRRVIFNPGTESEEVQQALRDSGIAFEEACTLVLLNTGQFDL</sequence>
<evidence type="ECO:0000313" key="2">
    <source>
        <dbReference type="EMBL" id="TDQ49857.1"/>
    </source>
</evidence>
<feature type="domain" description="CoA-binding" evidence="1">
    <location>
        <begin position="1"/>
        <end position="93"/>
    </location>
</feature>
<dbReference type="AlphaFoldDB" id="A0A4V3D801"/>
<dbReference type="SUPFAM" id="SSF51735">
    <property type="entry name" value="NAD(P)-binding Rossmann-fold domains"/>
    <property type="match status" value="1"/>
</dbReference>
<evidence type="ECO:0000313" key="3">
    <source>
        <dbReference type="Proteomes" id="UP000295375"/>
    </source>
</evidence>
<dbReference type="EMBL" id="SNYM01000003">
    <property type="protein sequence ID" value="TDQ49857.1"/>
    <property type="molecule type" value="Genomic_DNA"/>
</dbReference>
<dbReference type="Proteomes" id="UP000295375">
    <property type="component" value="Unassembled WGS sequence"/>
</dbReference>
<dbReference type="OrthoDB" id="9807426at2"/>
<protein>
    <recommendedName>
        <fullName evidence="1">CoA-binding domain-containing protein</fullName>
    </recommendedName>
</protein>
<keyword evidence="3" id="KW-1185">Reference proteome</keyword>
<dbReference type="PANTHER" id="PTHR33303">
    <property type="entry name" value="CYTOPLASMIC PROTEIN-RELATED"/>
    <property type="match status" value="1"/>
</dbReference>
<organism evidence="2 3">
    <name type="scientific">Permianibacter aggregans</name>
    <dbReference type="NCBI Taxonomy" id="1510150"/>
    <lineage>
        <taxon>Bacteria</taxon>
        <taxon>Pseudomonadati</taxon>
        <taxon>Pseudomonadota</taxon>
        <taxon>Gammaproteobacteria</taxon>
        <taxon>Pseudomonadales</taxon>
        <taxon>Pseudomonadaceae</taxon>
        <taxon>Permianibacter</taxon>
    </lineage>
</organism>
<dbReference type="Gene3D" id="3.40.50.720">
    <property type="entry name" value="NAD(P)-binding Rossmann-like Domain"/>
    <property type="match status" value="1"/>
</dbReference>
<name>A0A4V3D801_9GAMM</name>
<dbReference type="Pfam" id="PF13380">
    <property type="entry name" value="CoA_binding_2"/>
    <property type="match status" value="1"/>
</dbReference>
<dbReference type="InterPro" id="IPR036291">
    <property type="entry name" value="NAD(P)-bd_dom_sf"/>
</dbReference>
<dbReference type="PANTHER" id="PTHR33303:SF2">
    <property type="entry name" value="COA-BINDING DOMAIN-CONTAINING PROTEIN"/>
    <property type="match status" value="1"/>
</dbReference>
<proteinExistence type="predicted"/>
<gene>
    <name evidence="2" type="ORF">EV696_103230</name>
</gene>
<comment type="caution">
    <text evidence="2">The sequence shown here is derived from an EMBL/GenBank/DDBJ whole genome shotgun (WGS) entry which is preliminary data.</text>
</comment>
<dbReference type="RefSeq" id="WP_133588536.1">
    <property type="nucleotide sequence ID" value="NZ_CP037953.1"/>
</dbReference>
<dbReference type="SMART" id="SM00881">
    <property type="entry name" value="CoA_binding"/>
    <property type="match status" value="1"/>
</dbReference>
<dbReference type="InterPro" id="IPR003781">
    <property type="entry name" value="CoA-bd"/>
</dbReference>
<reference evidence="2 3" key="1">
    <citation type="submission" date="2019-03" db="EMBL/GenBank/DDBJ databases">
        <title>Genomic Encyclopedia of Type Strains, Phase IV (KMG-IV): sequencing the most valuable type-strain genomes for metagenomic binning, comparative biology and taxonomic classification.</title>
        <authorList>
            <person name="Goeker M."/>
        </authorList>
    </citation>
    <scope>NUCLEOTIDE SEQUENCE [LARGE SCALE GENOMIC DNA]</scope>
    <source>
        <strain evidence="2 3">DSM 103792</strain>
    </source>
</reference>